<accession>A0A2N3LG69</accession>
<dbReference type="Proteomes" id="UP000233440">
    <property type="component" value="Unassembled WGS sequence"/>
</dbReference>
<keyword evidence="2" id="KW-1185">Reference proteome</keyword>
<dbReference type="RefSeq" id="WP_101355695.1">
    <property type="nucleotide sequence ID" value="NZ_PIQO01000017.1"/>
</dbReference>
<name>A0A2N3LG69_9BACI</name>
<sequence length="120" mass="14396">MENKNQDNLTLVLFKVEEEVRKNYSAAKTLMNTYQTLLRKYEHNIHLDDVNFNDHLSAFERIKKVVQDEIKTLLEYEDYKLVDTLAMIEDRILASEYVLNRIIEKQRTYSNLLINRLSKQ</sequence>
<gene>
    <name evidence="1" type="ORF">CWO92_18495</name>
</gene>
<reference evidence="1 2" key="1">
    <citation type="submission" date="2017-11" db="EMBL/GenBank/DDBJ databases">
        <title>Bacillus camelliae sp. nov., isolated from pu'er tea.</title>
        <authorList>
            <person name="Niu L."/>
        </authorList>
    </citation>
    <scope>NUCLEOTIDE SEQUENCE [LARGE SCALE GENOMIC DNA]</scope>
    <source>
        <strain evidence="1 2">7578-1</strain>
    </source>
</reference>
<protein>
    <submittedName>
        <fullName evidence="1">Uncharacterized protein</fullName>
    </submittedName>
</protein>
<evidence type="ECO:0000313" key="2">
    <source>
        <dbReference type="Proteomes" id="UP000233440"/>
    </source>
</evidence>
<organism evidence="1 2">
    <name type="scientific">Heyndrickxia camelliae</name>
    <dbReference type="NCBI Taxonomy" id="1707093"/>
    <lineage>
        <taxon>Bacteria</taxon>
        <taxon>Bacillati</taxon>
        <taxon>Bacillota</taxon>
        <taxon>Bacilli</taxon>
        <taxon>Bacillales</taxon>
        <taxon>Bacillaceae</taxon>
        <taxon>Heyndrickxia</taxon>
    </lineage>
</organism>
<dbReference type="EMBL" id="PIQO01000017">
    <property type="protein sequence ID" value="PKR83555.1"/>
    <property type="molecule type" value="Genomic_DNA"/>
</dbReference>
<proteinExistence type="predicted"/>
<comment type="caution">
    <text evidence="1">The sequence shown here is derived from an EMBL/GenBank/DDBJ whole genome shotgun (WGS) entry which is preliminary data.</text>
</comment>
<dbReference type="AlphaFoldDB" id="A0A2N3LG69"/>
<evidence type="ECO:0000313" key="1">
    <source>
        <dbReference type="EMBL" id="PKR83555.1"/>
    </source>
</evidence>